<dbReference type="RefSeq" id="WP_188890242.1">
    <property type="nucleotide sequence ID" value="NZ_BMHY01000005.1"/>
</dbReference>
<feature type="chain" id="PRO_5037309451" description="YncI copper-binding domain-containing protein" evidence="2">
    <location>
        <begin position="26"/>
        <end position="214"/>
    </location>
</feature>
<evidence type="ECO:0000256" key="2">
    <source>
        <dbReference type="SAM" id="SignalP"/>
    </source>
</evidence>
<evidence type="ECO:0000256" key="1">
    <source>
        <dbReference type="SAM" id="Phobius"/>
    </source>
</evidence>
<dbReference type="Gene3D" id="2.60.40.2230">
    <property type="entry name" value="Uncharacterised protein YcnI-like PF07987, DUF1775"/>
    <property type="match status" value="1"/>
</dbReference>
<keyword evidence="1" id="KW-1133">Transmembrane helix</keyword>
<proteinExistence type="predicted"/>
<organism evidence="4 5">
    <name type="scientific">Paenibacillus radicis</name>
    <name type="common">ex Gao et al. 2016</name>
    <dbReference type="NCBI Taxonomy" id="1737354"/>
    <lineage>
        <taxon>Bacteria</taxon>
        <taxon>Bacillati</taxon>
        <taxon>Bacillota</taxon>
        <taxon>Bacilli</taxon>
        <taxon>Bacillales</taxon>
        <taxon>Paenibacillaceae</taxon>
        <taxon>Paenibacillus</taxon>
    </lineage>
</organism>
<evidence type="ECO:0000259" key="3">
    <source>
        <dbReference type="Pfam" id="PF07987"/>
    </source>
</evidence>
<dbReference type="EMBL" id="BMHY01000005">
    <property type="protein sequence ID" value="GGG74097.1"/>
    <property type="molecule type" value="Genomic_DNA"/>
</dbReference>
<feature type="domain" description="YncI copper-binding" evidence="3">
    <location>
        <begin position="26"/>
        <end position="147"/>
    </location>
</feature>
<comment type="caution">
    <text evidence="4">The sequence shown here is derived from an EMBL/GenBank/DDBJ whole genome shotgun (WGS) entry which is preliminary data.</text>
</comment>
<dbReference type="Proteomes" id="UP000600247">
    <property type="component" value="Unassembled WGS sequence"/>
</dbReference>
<name>A0A917HC83_9BACL</name>
<keyword evidence="1" id="KW-0812">Transmembrane</keyword>
<dbReference type="CDD" id="cd08545">
    <property type="entry name" value="YcnI_like"/>
    <property type="match status" value="1"/>
</dbReference>
<gene>
    <name evidence="4" type="primary">ycnI</name>
    <name evidence="4" type="ORF">GCM10010918_32760</name>
</gene>
<dbReference type="AlphaFoldDB" id="A0A917HC83"/>
<sequence length="214" mass="22150">MTARLYVIAGASLLLFLLIAGTVSAHVTVLPAETTQGSYEVFTVRVPTEQPSATTKVEVQFPDSVSISRVQPQSGWSYVFGKNADGDNTSIIWTAEGAGLAEGEFGEFKVQGKVADDAAQLVWIAHQTYADGTVVEWSGGEDAETPASVTVVHPGAGEGNHHGAAAASHQPAAEVGAGNSNWLASPALYVSIAALGAGLFSLLLTRRRNKSAAG</sequence>
<dbReference type="InterPro" id="IPR012533">
    <property type="entry name" value="YcnI-copper_dom"/>
</dbReference>
<accession>A0A917HC83</accession>
<protein>
    <recommendedName>
        <fullName evidence="3">YncI copper-binding domain-containing protein</fullName>
    </recommendedName>
</protein>
<keyword evidence="2" id="KW-0732">Signal</keyword>
<evidence type="ECO:0000313" key="4">
    <source>
        <dbReference type="EMBL" id="GGG74097.1"/>
    </source>
</evidence>
<dbReference type="Pfam" id="PF07987">
    <property type="entry name" value="DUF1775"/>
    <property type="match status" value="1"/>
</dbReference>
<keyword evidence="1" id="KW-0472">Membrane</keyword>
<reference evidence="4 5" key="1">
    <citation type="journal article" date="2014" name="Int. J. Syst. Evol. Microbiol.">
        <title>Complete genome sequence of Corynebacterium casei LMG S-19264T (=DSM 44701T), isolated from a smear-ripened cheese.</title>
        <authorList>
            <consortium name="US DOE Joint Genome Institute (JGI-PGF)"/>
            <person name="Walter F."/>
            <person name="Albersmeier A."/>
            <person name="Kalinowski J."/>
            <person name="Ruckert C."/>
        </authorList>
    </citation>
    <scope>NUCLEOTIDE SEQUENCE [LARGE SCALE GENOMIC DNA]</scope>
    <source>
        <strain evidence="4 5">CGMCC 1.15286</strain>
    </source>
</reference>
<feature type="signal peptide" evidence="2">
    <location>
        <begin position="1"/>
        <end position="25"/>
    </location>
</feature>
<evidence type="ECO:0000313" key="5">
    <source>
        <dbReference type="Proteomes" id="UP000600247"/>
    </source>
</evidence>
<keyword evidence="5" id="KW-1185">Reference proteome</keyword>
<dbReference type="InterPro" id="IPR038507">
    <property type="entry name" value="YcnI-like_sf"/>
</dbReference>
<feature type="transmembrane region" description="Helical" evidence="1">
    <location>
        <begin position="187"/>
        <end position="205"/>
    </location>
</feature>